<dbReference type="PANTHER" id="PTHR21011">
    <property type="entry name" value="MITOCHONDRIAL 28S RIBOSOMAL PROTEIN S6"/>
    <property type="match status" value="1"/>
</dbReference>
<keyword evidence="6" id="KW-0694">RNA-binding</keyword>
<organism evidence="8 9">
    <name type="scientific">Desulfobotulus pelophilus</name>
    <dbReference type="NCBI Taxonomy" id="2823377"/>
    <lineage>
        <taxon>Bacteria</taxon>
        <taxon>Pseudomonadati</taxon>
        <taxon>Thermodesulfobacteriota</taxon>
        <taxon>Desulfobacteria</taxon>
        <taxon>Desulfobacterales</taxon>
        <taxon>Desulfobacteraceae</taxon>
        <taxon>Desulfobotulus</taxon>
    </lineage>
</organism>
<feature type="compositionally biased region" description="Acidic residues" evidence="7">
    <location>
        <begin position="126"/>
        <end position="142"/>
    </location>
</feature>
<dbReference type="PANTHER" id="PTHR21011:SF1">
    <property type="entry name" value="SMALL RIBOSOMAL SUBUNIT PROTEIN BS6M"/>
    <property type="match status" value="1"/>
</dbReference>
<evidence type="ECO:0000256" key="4">
    <source>
        <dbReference type="ARBA" id="ARBA00035104"/>
    </source>
</evidence>
<reference evidence="8 9" key="1">
    <citation type="submission" date="2022-11" db="EMBL/GenBank/DDBJ databases">
        <title>Desulfobotulus tamanensis H1 sp. nov. - anaerobic, alkaliphilic, sulphate reducing bacterium isolated from terrestrial mud volcano.</title>
        <authorList>
            <person name="Frolova A."/>
            <person name="Merkel A.Y."/>
            <person name="Slobodkin A.I."/>
        </authorList>
    </citation>
    <scope>NUCLEOTIDE SEQUENCE [LARGE SCALE GENOMIC DNA]</scope>
    <source>
        <strain evidence="8 9">H1</strain>
    </source>
</reference>
<name>A0ABT3N804_9BACT</name>
<evidence type="ECO:0000256" key="7">
    <source>
        <dbReference type="SAM" id="MobiDB-lite"/>
    </source>
</evidence>
<comment type="caution">
    <text evidence="8">The sequence shown here is derived from an EMBL/GenBank/DDBJ whole genome shotgun (WGS) entry which is preliminary data.</text>
</comment>
<evidence type="ECO:0000256" key="2">
    <source>
        <dbReference type="ARBA" id="ARBA00022980"/>
    </source>
</evidence>
<keyword evidence="9" id="KW-1185">Reference proteome</keyword>
<dbReference type="Pfam" id="PF01250">
    <property type="entry name" value="Ribosomal_S6"/>
    <property type="match status" value="1"/>
</dbReference>
<dbReference type="Proteomes" id="UP001209681">
    <property type="component" value="Unassembled WGS sequence"/>
</dbReference>
<accession>A0ABT3N804</accession>
<gene>
    <name evidence="6 8" type="primary">rpsF</name>
    <name evidence="8" type="ORF">OOT00_06240</name>
</gene>
<feature type="region of interest" description="Disordered" evidence="7">
    <location>
        <begin position="113"/>
        <end position="142"/>
    </location>
</feature>
<dbReference type="InterPro" id="IPR014717">
    <property type="entry name" value="Transl_elong_EF1B/ribsomal_bS6"/>
</dbReference>
<dbReference type="EMBL" id="JAPFPW010000005">
    <property type="protein sequence ID" value="MCW7753588.1"/>
    <property type="molecule type" value="Genomic_DNA"/>
</dbReference>
<evidence type="ECO:0000313" key="8">
    <source>
        <dbReference type="EMBL" id="MCW7753588.1"/>
    </source>
</evidence>
<dbReference type="HAMAP" id="MF_00360">
    <property type="entry name" value="Ribosomal_bS6"/>
    <property type="match status" value="1"/>
</dbReference>
<evidence type="ECO:0000256" key="3">
    <source>
        <dbReference type="ARBA" id="ARBA00023274"/>
    </source>
</evidence>
<comment type="function">
    <text evidence="4 6">Binds together with bS18 to 16S ribosomal RNA.</text>
</comment>
<dbReference type="Gene3D" id="3.30.70.60">
    <property type="match status" value="1"/>
</dbReference>
<evidence type="ECO:0000256" key="6">
    <source>
        <dbReference type="HAMAP-Rule" id="MF_00360"/>
    </source>
</evidence>
<dbReference type="RefSeq" id="WP_265424458.1">
    <property type="nucleotide sequence ID" value="NZ_JAPFPW010000005.1"/>
</dbReference>
<proteinExistence type="inferred from homology"/>
<comment type="similarity">
    <text evidence="1 6">Belongs to the bacterial ribosomal protein bS6 family.</text>
</comment>
<dbReference type="SUPFAM" id="SSF54995">
    <property type="entry name" value="Ribosomal protein S6"/>
    <property type="match status" value="1"/>
</dbReference>
<evidence type="ECO:0000313" key="9">
    <source>
        <dbReference type="Proteomes" id="UP001209681"/>
    </source>
</evidence>
<keyword evidence="2 6" id="KW-0689">Ribosomal protein</keyword>
<keyword evidence="6" id="KW-0699">rRNA-binding</keyword>
<dbReference type="CDD" id="cd00473">
    <property type="entry name" value="bS6"/>
    <property type="match status" value="1"/>
</dbReference>
<dbReference type="GO" id="GO:0005840">
    <property type="term" value="C:ribosome"/>
    <property type="evidence" value="ECO:0007669"/>
    <property type="project" value="UniProtKB-KW"/>
</dbReference>
<evidence type="ECO:0000256" key="1">
    <source>
        <dbReference type="ARBA" id="ARBA00009512"/>
    </source>
</evidence>
<dbReference type="NCBIfam" id="TIGR00166">
    <property type="entry name" value="S6"/>
    <property type="match status" value="1"/>
</dbReference>
<protein>
    <recommendedName>
        <fullName evidence="5 6">Small ribosomal subunit protein bS6</fullName>
    </recommendedName>
</protein>
<dbReference type="InterPro" id="IPR035980">
    <property type="entry name" value="Ribosomal_bS6_sf"/>
</dbReference>
<sequence length="142" mass="16363">MRRYETIFILDPDLSEEARTQILERTTGMIETAGGQIAKIDEWGNRKLAYPIAKKVRGHYWRLDYLCEGDLIYEMERTFRLDDKVLKFLTVLLDKYSSLEKIEAETAAAEKAAAEAAAALENARDNDDDDDDDDDDDYDKED</sequence>
<dbReference type="InterPro" id="IPR000529">
    <property type="entry name" value="Ribosomal_bS6"/>
</dbReference>
<evidence type="ECO:0000256" key="5">
    <source>
        <dbReference type="ARBA" id="ARBA00035294"/>
    </source>
</evidence>
<dbReference type="InterPro" id="IPR020814">
    <property type="entry name" value="Ribosomal_S6_plastid/chlpt"/>
</dbReference>
<keyword evidence="3 6" id="KW-0687">Ribonucleoprotein</keyword>